<dbReference type="EnsemblMetazoa" id="GPPI047579-RA">
    <property type="protein sequence ID" value="GPPI047579-PA"/>
    <property type="gene ID" value="GPPI047579"/>
</dbReference>
<reference evidence="3" key="1">
    <citation type="submission" date="2015-01" db="EMBL/GenBank/DDBJ databases">
        <authorList>
            <person name="Aksoy S."/>
            <person name="Warren W."/>
            <person name="Wilson R.K."/>
        </authorList>
    </citation>
    <scope>NUCLEOTIDE SEQUENCE [LARGE SCALE GENOMIC DNA]</scope>
    <source>
        <strain evidence="3">IAEA</strain>
    </source>
</reference>
<dbReference type="Proteomes" id="UP000092460">
    <property type="component" value="Unassembled WGS sequence"/>
</dbReference>
<accession>A0A1B0C2S0</accession>
<feature type="compositionally biased region" description="Basic and acidic residues" evidence="1">
    <location>
        <begin position="56"/>
        <end position="65"/>
    </location>
</feature>
<evidence type="ECO:0000313" key="2">
    <source>
        <dbReference type="EnsemblMetazoa" id="GPPI047579-PA"/>
    </source>
</evidence>
<evidence type="ECO:0000256" key="1">
    <source>
        <dbReference type="SAM" id="MobiDB-lite"/>
    </source>
</evidence>
<reference evidence="2" key="2">
    <citation type="submission" date="2020-05" db="UniProtKB">
        <authorList>
            <consortium name="EnsemblMetazoa"/>
        </authorList>
    </citation>
    <scope>IDENTIFICATION</scope>
    <source>
        <strain evidence="2">IAEA</strain>
    </source>
</reference>
<organism evidence="2 3">
    <name type="scientific">Glossina palpalis gambiensis</name>
    <dbReference type="NCBI Taxonomy" id="67801"/>
    <lineage>
        <taxon>Eukaryota</taxon>
        <taxon>Metazoa</taxon>
        <taxon>Ecdysozoa</taxon>
        <taxon>Arthropoda</taxon>
        <taxon>Hexapoda</taxon>
        <taxon>Insecta</taxon>
        <taxon>Pterygota</taxon>
        <taxon>Neoptera</taxon>
        <taxon>Endopterygota</taxon>
        <taxon>Diptera</taxon>
        <taxon>Brachycera</taxon>
        <taxon>Muscomorpha</taxon>
        <taxon>Hippoboscoidea</taxon>
        <taxon>Glossinidae</taxon>
        <taxon>Glossina</taxon>
    </lineage>
</organism>
<keyword evidence="3" id="KW-1185">Reference proteome</keyword>
<protein>
    <submittedName>
        <fullName evidence="2">Uncharacterized protein</fullName>
    </submittedName>
</protein>
<feature type="region of interest" description="Disordered" evidence="1">
    <location>
        <begin position="48"/>
        <end position="96"/>
    </location>
</feature>
<feature type="region of interest" description="Disordered" evidence="1">
    <location>
        <begin position="1"/>
        <end position="32"/>
    </location>
</feature>
<proteinExistence type="predicted"/>
<feature type="compositionally biased region" description="Low complexity" evidence="1">
    <location>
        <begin position="1"/>
        <end position="15"/>
    </location>
</feature>
<dbReference type="EMBL" id="JXJN01024653">
    <property type="status" value="NOT_ANNOTATED_CDS"/>
    <property type="molecule type" value="Genomic_DNA"/>
</dbReference>
<name>A0A1B0C2S0_9MUSC</name>
<evidence type="ECO:0000313" key="3">
    <source>
        <dbReference type="Proteomes" id="UP000092460"/>
    </source>
</evidence>
<dbReference type="AlphaFoldDB" id="A0A1B0C2S0"/>
<sequence length="218" mass="23839">ISSPTSSSASALVASTEGREAPDTTKTNNSDEQASLVRALAAMPLAELSTHQCRRRAMEDSEASDHAPTTKPDGRANARLLRHRPTPPREDTRERPAVAATSNLNVSNMAHCDRAGTQRGQQVSQVLSAMPRSVQQAATPLQEDMREKFRRLSRRLDEVFFGSFTAPAENGRSSRCFGFASPCSSRPPEAPRAAHAFPLKVFGMQPRITFQLQFGSIY</sequence>
<feature type="compositionally biased region" description="Basic and acidic residues" evidence="1">
    <location>
        <begin position="87"/>
        <end position="96"/>
    </location>
</feature>
<dbReference type="STRING" id="67801.A0A1B0C2S0"/>
<dbReference type="VEuPathDB" id="VectorBase:GPPI047579"/>